<name>A0A3R6ZYW2_APHAT</name>
<organism evidence="2 5">
    <name type="scientific">Aphanomyces astaci</name>
    <name type="common">Crayfish plague agent</name>
    <dbReference type="NCBI Taxonomy" id="112090"/>
    <lineage>
        <taxon>Eukaryota</taxon>
        <taxon>Sar</taxon>
        <taxon>Stramenopiles</taxon>
        <taxon>Oomycota</taxon>
        <taxon>Saprolegniomycetes</taxon>
        <taxon>Saprolegniales</taxon>
        <taxon>Verrucalvaceae</taxon>
        <taxon>Aphanomyces</taxon>
    </lineage>
</organism>
<dbReference type="Proteomes" id="UP000285430">
    <property type="component" value="Unassembled WGS sequence"/>
</dbReference>
<evidence type="ECO:0000256" key="1">
    <source>
        <dbReference type="SAM" id="MobiDB-lite"/>
    </source>
</evidence>
<evidence type="ECO:0000313" key="3">
    <source>
        <dbReference type="EMBL" id="RHZ30512.1"/>
    </source>
</evidence>
<reference evidence="4 5" key="1">
    <citation type="submission" date="2018-08" db="EMBL/GenBank/DDBJ databases">
        <title>Aphanomyces genome sequencing and annotation.</title>
        <authorList>
            <person name="Minardi D."/>
            <person name="Oidtmann B."/>
            <person name="Van Der Giezen M."/>
            <person name="Studholme D.J."/>
        </authorList>
    </citation>
    <scope>NUCLEOTIDE SEQUENCE [LARGE SCALE GENOMIC DNA]</scope>
    <source>
        <strain evidence="3 4">Da</strain>
        <strain evidence="2 5">Sv</strain>
    </source>
</reference>
<evidence type="ECO:0000313" key="5">
    <source>
        <dbReference type="Proteomes" id="UP000285712"/>
    </source>
</evidence>
<dbReference type="AlphaFoldDB" id="A0A3R6ZYW2"/>
<proteinExistence type="predicted"/>
<sequence length="257" mass="29272">MPVWNRRFVTELGRIRTIAKATLTRAQADMARRYDKGTRERVKLRPGMLVWIARVSRDKGVSKLKHRFRGPARLVENAGFDNWRVECLWNHEAPLLVHASECIPYFDDGELQQAAVLDSVGDSEEEDDPVLGPQTPPDDVNDGATGSLCQVMALEPDGVGTDKIRISLRQRGERARLRRELLEGIRQQADWCGIRRSRRQSKRPLGKSVMEVEVYSTSGWCFVAVDAWERERQEPSGRYWVPRGARAPGRPLVVTQD</sequence>
<dbReference type="VEuPathDB" id="FungiDB:H257_03305"/>
<gene>
    <name evidence="2" type="ORF">DYB35_008640</name>
    <name evidence="3" type="ORF">DYB37_011842</name>
</gene>
<protein>
    <submittedName>
        <fullName evidence="2">Uncharacterized protein</fullName>
    </submittedName>
</protein>
<comment type="caution">
    <text evidence="2">The sequence shown here is derived from an EMBL/GenBank/DDBJ whole genome shotgun (WGS) entry which is preliminary data.</text>
</comment>
<dbReference type="EMBL" id="QUTG01008573">
    <property type="protein sequence ID" value="RHY80623.1"/>
    <property type="molecule type" value="Genomic_DNA"/>
</dbReference>
<evidence type="ECO:0000313" key="2">
    <source>
        <dbReference type="EMBL" id="RHY80623.1"/>
    </source>
</evidence>
<accession>A0A3R6ZYW2</accession>
<dbReference type="EMBL" id="QUTH01001447">
    <property type="protein sequence ID" value="RHZ30512.1"/>
    <property type="molecule type" value="Genomic_DNA"/>
</dbReference>
<evidence type="ECO:0000313" key="4">
    <source>
        <dbReference type="Proteomes" id="UP000285430"/>
    </source>
</evidence>
<feature type="region of interest" description="Disordered" evidence="1">
    <location>
        <begin position="122"/>
        <end position="144"/>
    </location>
</feature>
<dbReference type="Proteomes" id="UP000285712">
    <property type="component" value="Unassembled WGS sequence"/>
</dbReference>